<protein>
    <submittedName>
        <fullName evidence="1">Uncharacterized protein</fullName>
    </submittedName>
</protein>
<dbReference type="GO" id="GO:0005739">
    <property type="term" value="C:mitochondrion"/>
    <property type="evidence" value="ECO:0007669"/>
    <property type="project" value="TreeGrafter"/>
</dbReference>
<dbReference type="Proteomes" id="UP001497516">
    <property type="component" value="Chromosome 10"/>
</dbReference>
<gene>
    <name evidence="1" type="ORF">LTRI10_LOCUS8326</name>
</gene>
<evidence type="ECO:0000313" key="1">
    <source>
        <dbReference type="EMBL" id="CAL1360925.1"/>
    </source>
</evidence>
<dbReference type="AlphaFoldDB" id="A0AAV2CWL2"/>
<keyword evidence="2" id="KW-1185">Reference proteome</keyword>
<dbReference type="EMBL" id="OZ034814">
    <property type="protein sequence ID" value="CAL1360925.1"/>
    <property type="molecule type" value="Genomic_DNA"/>
</dbReference>
<accession>A0AAV2CWL2</accession>
<organism evidence="1 2">
    <name type="scientific">Linum trigynum</name>
    <dbReference type="NCBI Taxonomy" id="586398"/>
    <lineage>
        <taxon>Eukaryota</taxon>
        <taxon>Viridiplantae</taxon>
        <taxon>Streptophyta</taxon>
        <taxon>Embryophyta</taxon>
        <taxon>Tracheophyta</taxon>
        <taxon>Spermatophyta</taxon>
        <taxon>Magnoliopsida</taxon>
        <taxon>eudicotyledons</taxon>
        <taxon>Gunneridae</taxon>
        <taxon>Pentapetalae</taxon>
        <taxon>rosids</taxon>
        <taxon>fabids</taxon>
        <taxon>Malpighiales</taxon>
        <taxon>Linaceae</taxon>
        <taxon>Linum</taxon>
    </lineage>
</organism>
<sequence length="185" mass="21040">MGFGALRNIVRPLARTLICGASTSNSTLLAAKAPFLRPECRFGLCPPLAQPSRHFSFFSETGYDRLTDKRLPKRRPLDKPRRKRAGLRPAGAFAWVKYDAGEPIKPSNPNEGSVKRRNEKKRRMLHRAFVKAEAKKRKALVQAAKRKKMAARVDRKMASVARDRAWAERLAELQRLEQEKKSSMS</sequence>
<dbReference type="PANTHER" id="PTHR36767">
    <property type="entry name" value="OS05G0126200 PROTEIN"/>
    <property type="match status" value="1"/>
</dbReference>
<proteinExistence type="predicted"/>
<evidence type="ECO:0000313" key="2">
    <source>
        <dbReference type="Proteomes" id="UP001497516"/>
    </source>
</evidence>
<name>A0AAV2CWL2_9ROSI</name>
<dbReference type="PANTHER" id="PTHR36767:SF1">
    <property type="entry name" value="OS05G0126200 PROTEIN"/>
    <property type="match status" value="1"/>
</dbReference>
<dbReference type="CDD" id="cd23700">
    <property type="entry name" value="At3g51010"/>
    <property type="match status" value="1"/>
</dbReference>
<reference evidence="1 2" key="1">
    <citation type="submission" date="2024-04" db="EMBL/GenBank/DDBJ databases">
        <authorList>
            <person name="Fracassetti M."/>
        </authorList>
    </citation>
    <scope>NUCLEOTIDE SEQUENCE [LARGE SCALE GENOMIC DNA]</scope>
</reference>